<dbReference type="InterPro" id="IPR018062">
    <property type="entry name" value="HTH_AraC-typ_CS"/>
</dbReference>
<evidence type="ECO:0000256" key="2">
    <source>
        <dbReference type="ARBA" id="ARBA00023125"/>
    </source>
</evidence>
<evidence type="ECO:0000256" key="3">
    <source>
        <dbReference type="ARBA" id="ARBA00023163"/>
    </source>
</evidence>
<dbReference type="InterPro" id="IPR018060">
    <property type="entry name" value="HTH_AraC"/>
</dbReference>
<evidence type="ECO:0000313" key="5">
    <source>
        <dbReference type="EMBL" id="PLT29396.1"/>
    </source>
</evidence>
<comment type="caution">
    <text evidence="5">The sequence shown here is derived from an EMBL/GenBank/DDBJ whole genome shotgun (WGS) entry which is preliminary data.</text>
</comment>
<dbReference type="InterPro" id="IPR009057">
    <property type="entry name" value="Homeodomain-like_sf"/>
</dbReference>
<dbReference type="Proteomes" id="UP000234748">
    <property type="component" value="Unassembled WGS sequence"/>
</dbReference>
<keyword evidence="1" id="KW-0805">Transcription regulation</keyword>
<protein>
    <submittedName>
        <fullName evidence="5">AraC family transcriptional regulator</fullName>
    </submittedName>
</protein>
<keyword evidence="2" id="KW-0238">DNA-binding</keyword>
<dbReference type="Pfam" id="PF12833">
    <property type="entry name" value="HTH_18"/>
    <property type="match status" value="1"/>
</dbReference>
<dbReference type="EMBL" id="PGUY01000041">
    <property type="protein sequence ID" value="PLT29396.1"/>
    <property type="molecule type" value="Genomic_DNA"/>
</dbReference>
<sequence length="284" mass="33096">MEKKLYRKLVFPETGVDLYESKHLKGQMVKEHYHDHFQILYALEGEGEITLDGRTYDFSKDRVVLIVPETIHSIKANEKLTVLVLAFSIPVLNPFVYKGILSLIKNHSKHVELDLFTASEIRPLFRKMLYEQKTTDVYSEFAIPIYLMEALLILLRHQGVKKVQDANDVRCIQMREYIDTHYFENITAENLSVLFGISTRYMNDIFKKKYNDTPLQYLQKIRINRAKDLLSETEKDIVSICFEVGYETVSTFYRTFRNLVGISPNKYRTTGQLANDLSLSASNN</sequence>
<dbReference type="InterPro" id="IPR014710">
    <property type="entry name" value="RmlC-like_jellyroll"/>
</dbReference>
<dbReference type="GO" id="GO:0003700">
    <property type="term" value="F:DNA-binding transcription factor activity"/>
    <property type="evidence" value="ECO:0007669"/>
    <property type="project" value="InterPro"/>
</dbReference>
<name>A0A2N5M4V1_9BACI</name>
<dbReference type="SMART" id="SM00342">
    <property type="entry name" value="HTH_ARAC"/>
    <property type="match status" value="1"/>
</dbReference>
<dbReference type="SUPFAM" id="SSF51215">
    <property type="entry name" value="Regulatory protein AraC"/>
    <property type="match status" value="1"/>
</dbReference>
<dbReference type="SUPFAM" id="SSF46689">
    <property type="entry name" value="Homeodomain-like"/>
    <property type="match status" value="2"/>
</dbReference>
<dbReference type="PRINTS" id="PR00032">
    <property type="entry name" value="HTHARAC"/>
</dbReference>
<dbReference type="PROSITE" id="PS01124">
    <property type="entry name" value="HTH_ARAC_FAMILY_2"/>
    <property type="match status" value="1"/>
</dbReference>
<reference evidence="5 6" key="1">
    <citation type="submission" date="2017-11" db="EMBL/GenBank/DDBJ databases">
        <title>Comparitive Functional Genomics of Dry Heat Resistant strains isolated from the Viking Spacecraft.</title>
        <authorList>
            <person name="Seuylemezian A."/>
            <person name="Cooper K."/>
            <person name="Vaishampayan P."/>
        </authorList>
    </citation>
    <scope>NUCLEOTIDE SEQUENCE [LARGE SCALE GENOMIC DNA]</scope>
    <source>
        <strain evidence="5 6">V1-29</strain>
    </source>
</reference>
<keyword evidence="6" id="KW-1185">Reference proteome</keyword>
<evidence type="ECO:0000256" key="1">
    <source>
        <dbReference type="ARBA" id="ARBA00023015"/>
    </source>
</evidence>
<dbReference type="OrthoDB" id="9816335at2"/>
<evidence type="ECO:0000313" key="6">
    <source>
        <dbReference type="Proteomes" id="UP000234748"/>
    </source>
</evidence>
<dbReference type="PANTHER" id="PTHR43280:SF2">
    <property type="entry name" value="HTH-TYPE TRANSCRIPTIONAL REGULATOR EXSA"/>
    <property type="match status" value="1"/>
</dbReference>
<accession>A0A2N5M4V1</accession>
<evidence type="ECO:0000259" key="4">
    <source>
        <dbReference type="PROSITE" id="PS01124"/>
    </source>
</evidence>
<feature type="domain" description="HTH araC/xylS-type" evidence="4">
    <location>
        <begin position="172"/>
        <end position="270"/>
    </location>
</feature>
<dbReference type="Gene3D" id="2.60.120.10">
    <property type="entry name" value="Jelly Rolls"/>
    <property type="match status" value="1"/>
</dbReference>
<dbReference type="AlphaFoldDB" id="A0A2N5M4V1"/>
<proteinExistence type="predicted"/>
<keyword evidence="3" id="KW-0804">Transcription</keyword>
<dbReference type="PANTHER" id="PTHR43280">
    <property type="entry name" value="ARAC-FAMILY TRANSCRIPTIONAL REGULATOR"/>
    <property type="match status" value="1"/>
</dbReference>
<dbReference type="InterPro" id="IPR020449">
    <property type="entry name" value="Tscrpt_reg_AraC-type_HTH"/>
</dbReference>
<dbReference type="InterPro" id="IPR003313">
    <property type="entry name" value="AraC-bd"/>
</dbReference>
<dbReference type="InterPro" id="IPR037923">
    <property type="entry name" value="HTH-like"/>
</dbReference>
<organism evidence="5 6">
    <name type="scientific">Peribacillus deserti</name>
    <dbReference type="NCBI Taxonomy" id="673318"/>
    <lineage>
        <taxon>Bacteria</taxon>
        <taxon>Bacillati</taxon>
        <taxon>Bacillota</taxon>
        <taxon>Bacilli</taxon>
        <taxon>Bacillales</taxon>
        <taxon>Bacillaceae</taxon>
        <taxon>Peribacillus</taxon>
    </lineage>
</organism>
<gene>
    <name evidence="5" type="ORF">CUU66_13300</name>
</gene>
<dbReference type="RefSeq" id="WP_101642959.1">
    <property type="nucleotide sequence ID" value="NZ_PGUY01000041.1"/>
</dbReference>
<dbReference type="PROSITE" id="PS00041">
    <property type="entry name" value="HTH_ARAC_FAMILY_1"/>
    <property type="match status" value="1"/>
</dbReference>
<dbReference type="Gene3D" id="1.10.10.60">
    <property type="entry name" value="Homeodomain-like"/>
    <property type="match status" value="2"/>
</dbReference>
<dbReference type="Pfam" id="PF02311">
    <property type="entry name" value="AraC_binding"/>
    <property type="match status" value="1"/>
</dbReference>
<dbReference type="GO" id="GO:0043565">
    <property type="term" value="F:sequence-specific DNA binding"/>
    <property type="evidence" value="ECO:0007669"/>
    <property type="project" value="InterPro"/>
</dbReference>